<protein>
    <submittedName>
        <fullName evidence="2">Unnamed protein product</fullName>
    </submittedName>
</protein>
<evidence type="ECO:0000256" key="1">
    <source>
        <dbReference type="SAM" id="MobiDB-lite"/>
    </source>
</evidence>
<proteinExistence type="predicted"/>
<feature type="compositionally biased region" description="Basic residues" evidence="1">
    <location>
        <begin position="186"/>
        <end position="196"/>
    </location>
</feature>
<accession>A0A9W6WM26</accession>
<organism evidence="2 3">
    <name type="scientific">Candida boidinii</name>
    <name type="common">Yeast</name>
    <dbReference type="NCBI Taxonomy" id="5477"/>
    <lineage>
        <taxon>Eukaryota</taxon>
        <taxon>Fungi</taxon>
        <taxon>Dikarya</taxon>
        <taxon>Ascomycota</taxon>
        <taxon>Saccharomycotina</taxon>
        <taxon>Pichiomycetes</taxon>
        <taxon>Pichiales</taxon>
        <taxon>Pichiaceae</taxon>
        <taxon>Ogataea</taxon>
        <taxon>Ogataea/Candida clade</taxon>
    </lineage>
</organism>
<dbReference type="AlphaFoldDB" id="A0A9W6WM26"/>
<keyword evidence="3" id="KW-1185">Reference proteome</keyword>
<gene>
    <name evidence="2" type="ORF">Cboi02_000646600</name>
</gene>
<dbReference type="Gene3D" id="3.40.140.10">
    <property type="entry name" value="Cytidine Deaminase, domain 2"/>
    <property type="match status" value="1"/>
</dbReference>
<feature type="compositionally biased region" description="Low complexity" evidence="1">
    <location>
        <begin position="42"/>
        <end position="53"/>
    </location>
</feature>
<dbReference type="Proteomes" id="UP001165120">
    <property type="component" value="Unassembled WGS sequence"/>
</dbReference>
<reference evidence="2" key="1">
    <citation type="submission" date="2023-04" db="EMBL/GenBank/DDBJ databases">
        <title>Candida boidinii NBRC 10035.</title>
        <authorList>
            <person name="Ichikawa N."/>
            <person name="Sato H."/>
            <person name="Tonouchi N."/>
        </authorList>
    </citation>
    <scope>NUCLEOTIDE SEQUENCE</scope>
    <source>
        <strain evidence="2">NBRC 10035</strain>
    </source>
</reference>
<sequence>MTQSLAQGFQDPYVAIVIDPERTIKQESVEIAAFRTYYEDCNPNSTGNNNSTSAKDKKNSKTKKSSDLNGGSRFSKSKEKDFGHHADKYYSLNIRLFKNEFDDKVLDLLKSQFWFSGLNFDSENPIEYEKNNMKLDSISKLVSKEVPLSYKSRRNNTVSSNPVIPNFLKLSDMNKARTATNDQSKKTRTNYQRKLKTSSNSSISAANDLNKLAKKQMGKILMDDLQRELFLD</sequence>
<dbReference type="EMBL" id="BSXN01004188">
    <property type="protein sequence ID" value="GME80767.1"/>
    <property type="molecule type" value="Genomic_DNA"/>
</dbReference>
<feature type="region of interest" description="Disordered" evidence="1">
    <location>
        <begin position="40"/>
        <end position="79"/>
    </location>
</feature>
<evidence type="ECO:0000313" key="2">
    <source>
        <dbReference type="EMBL" id="GME80767.1"/>
    </source>
</evidence>
<comment type="caution">
    <text evidence="2">The sequence shown here is derived from an EMBL/GenBank/DDBJ whole genome shotgun (WGS) entry which is preliminary data.</text>
</comment>
<evidence type="ECO:0000313" key="3">
    <source>
        <dbReference type="Proteomes" id="UP001165120"/>
    </source>
</evidence>
<name>A0A9W6WM26_CANBO</name>
<feature type="region of interest" description="Disordered" evidence="1">
    <location>
        <begin position="175"/>
        <end position="202"/>
    </location>
</feature>